<sequence>LKSTICQKIEADTTGAFDAFVKNHFASVDNMVNEYVKNPQLIQKELFNELTKIRTSGVSNWIMDLFGPEGKRIENSCRSLMRDIEIIKFSFDNKENQQLDNRIIHLQKTYSEFYSTVEDYCKKKEKTAKYAAVIASSIVSSAIAVALAPTGGALIGAWMLAPILSGCTTRVGVKAAILNGGYDFKNAEFVKDIIKGGAVGSLSVASTVTVAALPLLIQTTVKQIEELGMLINSAIEEHIEKRIHSIRLAVESIFNALSFAELIPSPDLESILEPSGLEVPKSDIPDYDTGDYDQGDVPN</sequence>
<evidence type="ECO:0008006" key="5">
    <source>
        <dbReference type="Google" id="ProtNLM"/>
    </source>
</evidence>
<evidence type="ECO:0000256" key="1">
    <source>
        <dbReference type="SAM" id="MobiDB-lite"/>
    </source>
</evidence>
<feature type="region of interest" description="Disordered" evidence="1">
    <location>
        <begin position="274"/>
        <end position="299"/>
    </location>
</feature>
<reference evidence="3" key="1">
    <citation type="submission" date="2021-02" db="EMBL/GenBank/DDBJ databases">
        <title>Activity-based single-cell genomes from oceanic crustal fluid captures similar information to metagenomic and metatranscriptomic surveys with orders of magnitude less sampling.</title>
        <authorList>
            <person name="D'Angelo T.S."/>
            <person name="Orcutt B.N."/>
        </authorList>
    </citation>
    <scope>NUCLEOTIDE SEQUENCE [LARGE SCALE GENOMIC DNA]</scope>
    <source>
        <strain evidence="3">AH-315-E05</strain>
    </source>
</reference>
<keyword evidence="4" id="KW-1185">Reference proteome</keyword>
<evidence type="ECO:0000313" key="4">
    <source>
        <dbReference type="Proteomes" id="UP000765003"/>
    </source>
</evidence>
<feature type="transmembrane region" description="Helical" evidence="2">
    <location>
        <begin position="130"/>
        <end position="160"/>
    </location>
</feature>
<evidence type="ECO:0000256" key="2">
    <source>
        <dbReference type="SAM" id="Phobius"/>
    </source>
</evidence>
<evidence type="ECO:0000313" key="3">
    <source>
        <dbReference type="EMBL" id="MBN4077376.1"/>
    </source>
</evidence>
<feature type="non-terminal residue" evidence="3">
    <location>
        <position position="1"/>
    </location>
</feature>
<dbReference type="EMBL" id="JAFITA010000005">
    <property type="protein sequence ID" value="MBN4077376.1"/>
    <property type="molecule type" value="Genomic_DNA"/>
</dbReference>
<feature type="compositionally biased region" description="Acidic residues" evidence="1">
    <location>
        <begin position="285"/>
        <end position="299"/>
    </location>
</feature>
<protein>
    <recommendedName>
        <fullName evidence="5">GTPase</fullName>
    </recommendedName>
</protein>
<name>A0ABS3AWH9_9FIRM</name>
<keyword evidence="2" id="KW-1133">Transmembrane helix</keyword>
<comment type="caution">
    <text evidence="3">The sequence shown here is derived from an EMBL/GenBank/DDBJ whole genome shotgun (WGS) entry which is preliminary data.</text>
</comment>
<keyword evidence="2" id="KW-0472">Membrane</keyword>
<proteinExistence type="predicted"/>
<gene>
    <name evidence="3" type="ORF">JYT19_00525</name>
</gene>
<dbReference type="Proteomes" id="UP000765003">
    <property type="component" value="Unassembled WGS sequence"/>
</dbReference>
<keyword evidence="2" id="KW-0812">Transmembrane</keyword>
<organism evidence="3 4">
    <name type="scientific">Sulfobacillus acidophilus</name>
    <dbReference type="NCBI Taxonomy" id="53633"/>
    <lineage>
        <taxon>Bacteria</taxon>
        <taxon>Bacillati</taxon>
        <taxon>Bacillota</taxon>
        <taxon>Clostridia</taxon>
        <taxon>Eubacteriales</taxon>
        <taxon>Clostridiales Family XVII. Incertae Sedis</taxon>
        <taxon>Sulfobacillus</taxon>
    </lineage>
</organism>
<accession>A0ABS3AWH9</accession>